<feature type="transmembrane region" description="Helical" evidence="1">
    <location>
        <begin position="82"/>
        <end position="101"/>
    </location>
</feature>
<dbReference type="PANTHER" id="PTHR42109">
    <property type="entry name" value="UNPLACED GENOMIC SCAFFOLD UM_SCAF_CONTIG_1.265, WHOLE GENOME SHOTGUN SEQUENCE"/>
    <property type="match status" value="1"/>
</dbReference>
<keyword evidence="1" id="KW-0812">Transmembrane</keyword>
<feature type="transmembrane region" description="Helical" evidence="1">
    <location>
        <begin position="41"/>
        <end position="62"/>
    </location>
</feature>
<dbReference type="AlphaFoldDB" id="A0A0D7ACJ3"/>
<dbReference type="PROSITE" id="PS51257">
    <property type="entry name" value="PROKAR_LIPOPROTEIN"/>
    <property type="match status" value="1"/>
</dbReference>
<dbReference type="Pfam" id="PF24800">
    <property type="entry name" value="DUF7702"/>
    <property type="match status" value="1"/>
</dbReference>
<keyword evidence="4" id="KW-1185">Reference proteome</keyword>
<feature type="transmembrane region" description="Helical" evidence="1">
    <location>
        <begin position="151"/>
        <end position="171"/>
    </location>
</feature>
<feature type="transmembrane region" description="Helical" evidence="1">
    <location>
        <begin position="15"/>
        <end position="34"/>
    </location>
</feature>
<sequence length="263" mass="29491">MPDLDNRGKIAAAEIAFYAPAALVACALFARYAFHYESGWVFTLLFSSVRIVCGALILAAELSSSSTANLYTAAYVMFETDLGLLLISALGYLGLAGYHTYSSLYQTMTYFRITAFFCLAAMIITAVGGGLQANDPSSKEIKTGKTLRRVGAVLFMVIWCFMVFLHLYAYSFRWEMRYSHRRFLAFLFLAMAFLGVRCVYQILDVWSSADIYGLRLSSNSHIVKFQPVTGDYVTWLVMGLIMEYVAVVIYLAGSIDVVIHRRR</sequence>
<feature type="transmembrane region" description="Helical" evidence="1">
    <location>
        <begin position="113"/>
        <end position="131"/>
    </location>
</feature>
<proteinExistence type="predicted"/>
<evidence type="ECO:0000313" key="4">
    <source>
        <dbReference type="Proteomes" id="UP000054144"/>
    </source>
</evidence>
<accession>A0A0D7ACJ3</accession>
<dbReference type="InterPro" id="IPR056119">
    <property type="entry name" value="DUF7702"/>
</dbReference>
<dbReference type="PANTHER" id="PTHR42109:SF2">
    <property type="entry name" value="INTEGRAL MEMBRANE PROTEIN"/>
    <property type="match status" value="1"/>
</dbReference>
<feature type="transmembrane region" description="Helical" evidence="1">
    <location>
        <begin position="232"/>
        <end position="253"/>
    </location>
</feature>
<reference evidence="3 4" key="1">
    <citation type="journal article" date="2015" name="Fungal Genet. Biol.">
        <title>Evolution of novel wood decay mechanisms in Agaricales revealed by the genome sequences of Fistulina hepatica and Cylindrobasidium torrendii.</title>
        <authorList>
            <person name="Floudas D."/>
            <person name="Held B.W."/>
            <person name="Riley R."/>
            <person name="Nagy L.G."/>
            <person name="Koehler G."/>
            <person name="Ransdell A.S."/>
            <person name="Younus H."/>
            <person name="Chow J."/>
            <person name="Chiniquy J."/>
            <person name="Lipzen A."/>
            <person name="Tritt A."/>
            <person name="Sun H."/>
            <person name="Haridas S."/>
            <person name="LaButti K."/>
            <person name="Ohm R.A."/>
            <person name="Kues U."/>
            <person name="Blanchette R.A."/>
            <person name="Grigoriev I.V."/>
            <person name="Minto R.E."/>
            <person name="Hibbett D.S."/>
        </authorList>
    </citation>
    <scope>NUCLEOTIDE SEQUENCE [LARGE SCALE GENOMIC DNA]</scope>
    <source>
        <strain evidence="3 4">ATCC 64428</strain>
    </source>
</reference>
<evidence type="ECO:0000256" key="1">
    <source>
        <dbReference type="SAM" id="Phobius"/>
    </source>
</evidence>
<name>A0A0D7ACJ3_9AGAR</name>
<keyword evidence="1" id="KW-1133">Transmembrane helix</keyword>
<protein>
    <recommendedName>
        <fullName evidence="2">DUF7702 domain-containing protein</fullName>
    </recommendedName>
</protein>
<evidence type="ECO:0000259" key="2">
    <source>
        <dbReference type="Pfam" id="PF24800"/>
    </source>
</evidence>
<dbReference type="EMBL" id="KN881851">
    <property type="protein sequence ID" value="KIY48355.1"/>
    <property type="molecule type" value="Genomic_DNA"/>
</dbReference>
<feature type="domain" description="DUF7702" evidence="2">
    <location>
        <begin position="4"/>
        <end position="252"/>
    </location>
</feature>
<dbReference type="Proteomes" id="UP000054144">
    <property type="component" value="Unassembled WGS sequence"/>
</dbReference>
<gene>
    <name evidence="3" type="ORF">FISHEDRAFT_43478</name>
</gene>
<keyword evidence="1" id="KW-0472">Membrane</keyword>
<evidence type="ECO:0000313" key="3">
    <source>
        <dbReference type="EMBL" id="KIY48355.1"/>
    </source>
</evidence>
<organism evidence="3 4">
    <name type="scientific">Fistulina hepatica ATCC 64428</name>
    <dbReference type="NCBI Taxonomy" id="1128425"/>
    <lineage>
        <taxon>Eukaryota</taxon>
        <taxon>Fungi</taxon>
        <taxon>Dikarya</taxon>
        <taxon>Basidiomycota</taxon>
        <taxon>Agaricomycotina</taxon>
        <taxon>Agaricomycetes</taxon>
        <taxon>Agaricomycetidae</taxon>
        <taxon>Agaricales</taxon>
        <taxon>Fistulinaceae</taxon>
        <taxon>Fistulina</taxon>
    </lineage>
</organism>
<feature type="transmembrane region" description="Helical" evidence="1">
    <location>
        <begin position="183"/>
        <end position="203"/>
    </location>
</feature>
<dbReference type="OrthoDB" id="2560628at2759"/>